<sequence length="103" mass="11107">MTPMPSSSSSSSSSSADIERRARRRAGAKMGWFIHAFVYVVVNVGLVALAASRGHNWAVYPLMGWGLGLLIHGAVVWLIAPGGGLYDQLLERERRALGGGDRR</sequence>
<dbReference type="Proteomes" id="UP001244295">
    <property type="component" value="Unassembled WGS sequence"/>
</dbReference>
<organism evidence="4 5">
    <name type="scientific">Variovorax boronicumulans</name>
    <dbReference type="NCBI Taxonomy" id="436515"/>
    <lineage>
        <taxon>Bacteria</taxon>
        <taxon>Pseudomonadati</taxon>
        <taxon>Pseudomonadota</taxon>
        <taxon>Betaproteobacteria</taxon>
        <taxon>Burkholderiales</taxon>
        <taxon>Comamonadaceae</taxon>
        <taxon>Variovorax</taxon>
    </lineage>
</organism>
<keyword evidence="2" id="KW-0812">Transmembrane</keyword>
<reference evidence="4" key="1">
    <citation type="submission" date="2023-07" db="EMBL/GenBank/DDBJ databases">
        <title>Sorghum-associated microbial communities from plants grown in Nebraska, USA.</title>
        <authorList>
            <person name="Schachtman D."/>
        </authorList>
    </citation>
    <scope>NUCLEOTIDE SEQUENCE</scope>
    <source>
        <strain evidence="4">DS2795</strain>
    </source>
</reference>
<comment type="caution">
    <text evidence="4">The sequence shown here is derived from an EMBL/GenBank/DDBJ whole genome shotgun (WGS) entry which is preliminary data.</text>
</comment>
<proteinExistence type="predicted"/>
<feature type="compositionally biased region" description="Low complexity" evidence="1">
    <location>
        <begin position="1"/>
        <end position="15"/>
    </location>
</feature>
<feature type="transmembrane region" description="Helical" evidence="2">
    <location>
        <begin position="30"/>
        <end position="51"/>
    </location>
</feature>
<keyword evidence="2" id="KW-1133">Transmembrane helix</keyword>
<accession>A0AAW8E2N6</accession>
<gene>
    <name evidence="4" type="ORF">J2W25_004867</name>
</gene>
<feature type="region of interest" description="Disordered" evidence="1">
    <location>
        <begin position="1"/>
        <end position="20"/>
    </location>
</feature>
<feature type="domain" description="2TM" evidence="3">
    <location>
        <begin position="20"/>
        <end position="79"/>
    </location>
</feature>
<evidence type="ECO:0000313" key="5">
    <source>
        <dbReference type="Proteomes" id="UP001244295"/>
    </source>
</evidence>
<dbReference type="InterPro" id="IPR025698">
    <property type="entry name" value="2TM_dom"/>
</dbReference>
<keyword evidence="2" id="KW-0472">Membrane</keyword>
<name>A0AAW8E2N6_9BURK</name>
<protein>
    <recommendedName>
        <fullName evidence="3">2TM domain-containing protein</fullName>
    </recommendedName>
</protein>
<dbReference type="AlphaFoldDB" id="A0AAW8E2N6"/>
<evidence type="ECO:0000256" key="2">
    <source>
        <dbReference type="SAM" id="Phobius"/>
    </source>
</evidence>
<dbReference type="Pfam" id="PF13239">
    <property type="entry name" value="2TM"/>
    <property type="match status" value="1"/>
</dbReference>
<feature type="transmembrane region" description="Helical" evidence="2">
    <location>
        <begin position="63"/>
        <end position="86"/>
    </location>
</feature>
<dbReference type="RefSeq" id="WP_370869657.1">
    <property type="nucleotide sequence ID" value="NZ_JAUSRR010000008.1"/>
</dbReference>
<evidence type="ECO:0000313" key="4">
    <source>
        <dbReference type="EMBL" id="MDP9925824.1"/>
    </source>
</evidence>
<evidence type="ECO:0000259" key="3">
    <source>
        <dbReference type="Pfam" id="PF13239"/>
    </source>
</evidence>
<dbReference type="EMBL" id="JAUSRR010000008">
    <property type="protein sequence ID" value="MDP9925824.1"/>
    <property type="molecule type" value="Genomic_DNA"/>
</dbReference>
<evidence type="ECO:0000256" key="1">
    <source>
        <dbReference type="SAM" id="MobiDB-lite"/>
    </source>
</evidence>